<evidence type="ECO:0000256" key="2">
    <source>
        <dbReference type="SAM" id="SignalP"/>
    </source>
</evidence>
<organism evidence="3 4">
    <name type="scientific">Trichostrongylus colubriformis</name>
    <name type="common">Black scour worm</name>
    <dbReference type="NCBI Taxonomy" id="6319"/>
    <lineage>
        <taxon>Eukaryota</taxon>
        <taxon>Metazoa</taxon>
        <taxon>Ecdysozoa</taxon>
        <taxon>Nematoda</taxon>
        <taxon>Chromadorea</taxon>
        <taxon>Rhabditida</taxon>
        <taxon>Rhabditina</taxon>
        <taxon>Rhabditomorpha</taxon>
        <taxon>Strongyloidea</taxon>
        <taxon>Trichostrongylidae</taxon>
        <taxon>Trichostrongylus</taxon>
    </lineage>
</organism>
<keyword evidence="4" id="KW-1185">Reference proteome</keyword>
<feature type="chain" id="PRO_5042910175" evidence="2">
    <location>
        <begin position="17"/>
        <end position="115"/>
    </location>
</feature>
<proteinExistence type="predicted"/>
<accession>A0AAN8IS56</accession>
<keyword evidence="1" id="KW-0812">Transmembrane</keyword>
<protein>
    <submittedName>
        <fullName evidence="3">Uncharacterized protein</fullName>
    </submittedName>
</protein>
<dbReference type="EMBL" id="WIXE01002342">
    <property type="protein sequence ID" value="KAK5984899.1"/>
    <property type="molecule type" value="Genomic_DNA"/>
</dbReference>
<dbReference type="AlphaFoldDB" id="A0AAN8IS56"/>
<sequence>MVGAITFLVLIAVSMCAFHIWHQRKKNPEEEAVRMQALSVRSRMLADAALHVDQPEVQTTLTKKERRRSLTNPFRTRRSTSVGMNLLAYLLPITSFIQTFSYSLKRAQKCRNAKN</sequence>
<comment type="caution">
    <text evidence="3">The sequence shown here is derived from an EMBL/GenBank/DDBJ whole genome shotgun (WGS) entry which is preliminary data.</text>
</comment>
<evidence type="ECO:0000313" key="4">
    <source>
        <dbReference type="Proteomes" id="UP001331761"/>
    </source>
</evidence>
<keyword evidence="1" id="KW-0472">Membrane</keyword>
<feature type="transmembrane region" description="Helical" evidence="1">
    <location>
        <begin position="86"/>
        <end position="104"/>
    </location>
</feature>
<reference evidence="3 4" key="1">
    <citation type="submission" date="2019-10" db="EMBL/GenBank/DDBJ databases">
        <title>Assembly and Annotation for the nematode Trichostrongylus colubriformis.</title>
        <authorList>
            <person name="Martin J."/>
        </authorList>
    </citation>
    <scope>NUCLEOTIDE SEQUENCE [LARGE SCALE GENOMIC DNA]</scope>
    <source>
        <strain evidence="3">G859</strain>
        <tissue evidence="3">Whole worm</tissue>
    </source>
</reference>
<keyword evidence="1" id="KW-1133">Transmembrane helix</keyword>
<feature type="non-terminal residue" evidence="3">
    <location>
        <position position="115"/>
    </location>
</feature>
<dbReference type="Proteomes" id="UP001331761">
    <property type="component" value="Unassembled WGS sequence"/>
</dbReference>
<feature type="signal peptide" evidence="2">
    <location>
        <begin position="1"/>
        <end position="16"/>
    </location>
</feature>
<name>A0AAN8IS56_TRICO</name>
<keyword evidence="2" id="KW-0732">Signal</keyword>
<gene>
    <name evidence="3" type="ORF">GCK32_019158</name>
</gene>
<evidence type="ECO:0000313" key="3">
    <source>
        <dbReference type="EMBL" id="KAK5984899.1"/>
    </source>
</evidence>
<evidence type="ECO:0000256" key="1">
    <source>
        <dbReference type="SAM" id="Phobius"/>
    </source>
</evidence>